<dbReference type="Pfam" id="PF13103">
    <property type="entry name" value="TonB_2"/>
    <property type="match status" value="1"/>
</dbReference>
<evidence type="ECO:0000259" key="2">
    <source>
        <dbReference type="PROSITE" id="PS52015"/>
    </source>
</evidence>
<dbReference type="InterPro" id="IPR037682">
    <property type="entry name" value="TonB_C"/>
</dbReference>
<evidence type="ECO:0000313" key="6">
    <source>
        <dbReference type="Proteomes" id="UP001215549"/>
    </source>
</evidence>
<feature type="domain" description="TonB C-terminal" evidence="2">
    <location>
        <begin position="218"/>
        <end position="308"/>
    </location>
</feature>
<feature type="compositionally biased region" description="Basic residues" evidence="1">
    <location>
        <begin position="156"/>
        <end position="166"/>
    </location>
</feature>
<proteinExistence type="predicted"/>
<organism evidence="3 5">
    <name type="scientific">Paracoccus saliphilus</name>
    <dbReference type="NCBI Taxonomy" id="405559"/>
    <lineage>
        <taxon>Bacteria</taxon>
        <taxon>Pseudomonadati</taxon>
        <taxon>Pseudomonadota</taxon>
        <taxon>Alphaproteobacteria</taxon>
        <taxon>Rhodobacterales</taxon>
        <taxon>Paracoccaceae</taxon>
        <taxon>Paracoccus</taxon>
    </lineage>
</organism>
<evidence type="ECO:0000313" key="3">
    <source>
        <dbReference type="EMBL" id="SIS77882.1"/>
    </source>
</evidence>
<dbReference type="SUPFAM" id="SSF74653">
    <property type="entry name" value="TolA/TonB C-terminal domain"/>
    <property type="match status" value="1"/>
</dbReference>
<feature type="region of interest" description="Disordered" evidence="1">
    <location>
        <begin position="44"/>
        <end position="219"/>
    </location>
</feature>
<gene>
    <name evidence="4" type="ORF">JHX88_17275</name>
    <name evidence="3" type="ORF">SAMN05421772_104229</name>
</gene>
<feature type="compositionally biased region" description="Low complexity" evidence="1">
    <location>
        <begin position="176"/>
        <end position="190"/>
    </location>
</feature>
<name>A0AA45W3R7_9RHOB</name>
<dbReference type="PROSITE" id="PS52015">
    <property type="entry name" value="TONB_CTD"/>
    <property type="match status" value="1"/>
</dbReference>
<dbReference type="AlphaFoldDB" id="A0AA45W3R7"/>
<reference evidence="3 5" key="1">
    <citation type="submission" date="2017-01" db="EMBL/GenBank/DDBJ databases">
        <authorList>
            <person name="Varghese N."/>
            <person name="Submissions S."/>
        </authorList>
    </citation>
    <scope>NUCLEOTIDE SEQUENCE [LARGE SCALE GENOMIC DNA]</scope>
    <source>
        <strain evidence="3 5">DSM 18447</strain>
    </source>
</reference>
<dbReference type="EMBL" id="CP067140">
    <property type="protein sequence ID" value="WCR02593.1"/>
    <property type="molecule type" value="Genomic_DNA"/>
</dbReference>
<accession>A0AA45W3R7</accession>
<dbReference type="Proteomes" id="UP000186216">
    <property type="component" value="Unassembled WGS sequence"/>
</dbReference>
<reference evidence="4 6" key="2">
    <citation type="submission" date="2021-01" db="EMBL/GenBank/DDBJ databases">
        <title>Biogeographic distribution of Paracoccus.</title>
        <authorList>
            <person name="Hollensteiner J."/>
            <person name="Leineberger J."/>
            <person name="Brinkhoff T."/>
            <person name="Daniel R."/>
        </authorList>
    </citation>
    <scope>NUCLEOTIDE SEQUENCE [LARGE SCALE GENOMIC DNA]</scope>
    <source>
        <strain evidence="4 6">DSM 18447</strain>
    </source>
</reference>
<protein>
    <submittedName>
        <fullName evidence="3">Outer membrane transport energization protein TonB</fullName>
    </submittedName>
    <submittedName>
        <fullName evidence="4">TonB C-terminal domain-containing protein</fullName>
    </submittedName>
</protein>
<dbReference type="Gene3D" id="3.30.1150.10">
    <property type="match status" value="1"/>
</dbReference>
<evidence type="ECO:0000256" key="1">
    <source>
        <dbReference type="SAM" id="MobiDB-lite"/>
    </source>
</evidence>
<keyword evidence="6" id="KW-1185">Reference proteome</keyword>
<dbReference type="RefSeq" id="WP_076524959.1">
    <property type="nucleotide sequence ID" value="NZ_CP067140.1"/>
</dbReference>
<evidence type="ECO:0000313" key="5">
    <source>
        <dbReference type="Proteomes" id="UP000186216"/>
    </source>
</evidence>
<sequence>MAAWQKWEIAGFVTIAVALHVSAAAVLMPEQIAMGADIPAPPAPVAAGSGKMSDLIEQWENPPEAVTEPELTEPEEIAEPQIEQPMPDAAPDRAPEVSQVPSAPQLSAAKPNLPETPEPQPEVVEPELPELQSFEPPEIKSELALDTSTRPDHKPARPKPQPKRQAAKPQPEPKRQAAPQQQAAKPQPATQGGGARGNSSARAAGGGSGGVSAQQRASLQRQWQSQLGACIVSASRRANTSRRGNLQVSVSIAPNGAMQGVGLDLSSGNTRDDRAVMRAIQRVGRCPAAPAAAGVTESILIQLPIKIR</sequence>
<evidence type="ECO:0000313" key="4">
    <source>
        <dbReference type="EMBL" id="WCR02593.1"/>
    </source>
</evidence>
<dbReference type="EMBL" id="FTOU01000004">
    <property type="protein sequence ID" value="SIS77882.1"/>
    <property type="molecule type" value="Genomic_DNA"/>
</dbReference>
<dbReference type="Proteomes" id="UP001215549">
    <property type="component" value="Chromosome"/>
</dbReference>
<dbReference type="GO" id="GO:0055085">
    <property type="term" value="P:transmembrane transport"/>
    <property type="evidence" value="ECO:0007669"/>
    <property type="project" value="InterPro"/>
</dbReference>
<feature type="compositionally biased region" description="Basic and acidic residues" evidence="1">
    <location>
        <begin position="137"/>
        <end position="155"/>
    </location>
</feature>